<dbReference type="AlphaFoldDB" id="A0AAV9Q8J4"/>
<feature type="compositionally biased region" description="Basic residues" evidence="1">
    <location>
        <begin position="325"/>
        <end position="335"/>
    </location>
</feature>
<dbReference type="EMBL" id="JAXLQG010000008">
    <property type="protein sequence ID" value="KAK5536579.1"/>
    <property type="molecule type" value="Genomic_DNA"/>
</dbReference>
<proteinExistence type="predicted"/>
<feature type="compositionally biased region" description="Low complexity" evidence="1">
    <location>
        <begin position="347"/>
        <end position="363"/>
    </location>
</feature>
<feature type="region of interest" description="Disordered" evidence="1">
    <location>
        <begin position="599"/>
        <end position="620"/>
    </location>
</feature>
<comment type="caution">
    <text evidence="3">The sequence shown here is derived from an EMBL/GenBank/DDBJ whole genome shotgun (WGS) entry which is preliminary data.</text>
</comment>
<feature type="region of interest" description="Disordered" evidence="1">
    <location>
        <begin position="463"/>
        <end position="483"/>
    </location>
</feature>
<reference evidence="3 4" key="1">
    <citation type="submission" date="2023-06" db="EMBL/GenBank/DDBJ databases">
        <title>Black Yeasts Isolated from many extreme environments.</title>
        <authorList>
            <person name="Coleine C."/>
            <person name="Stajich J.E."/>
            <person name="Selbmann L."/>
        </authorList>
    </citation>
    <scope>NUCLEOTIDE SEQUENCE [LARGE SCALE GENOMIC DNA]</scope>
    <source>
        <strain evidence="3 4">CCFEE 5887</strain>
    </source>
</reference>
<name>A0AAV9Q8J4_9PEZI</name>
<feature type="region of interest" description="Disordered" evidence="1">
    <location>
        <begin position="309"/>
        <end position="444"/>
    </location>
</feature>
<evidence type="ECO:0000259" key="2">
    <source>
        <dbReference type="PROSITE" id="PS00028"/>
    </source>
</evidence>
<keyword evidence="4" id="KW-1185">Reference proteome</keyword>
<evidence type="ECO:0000256" key="1">
    <source>
        <dbReference type="SAM" id="MobiDB-lite"/>
    </source>
</evidence>
<protein>
    <recommendedName>
        <fullName evidence="2">C2H2-type domain-containing protein</fullName>
    </recommendedName>
</protein>
<feature type="compositionally biased region" description="Low complexity" evidence="1">
    <location>
        <begin position="422"/>
        <end position="432"/>
    </location>
</feature>
<evidence type="ECO:0000313" key="4">
    <source>
        <dbReference type="Proteomes" id="UP001345827"/>
    </source>
</evidence>
<feature type="compositionally biased region" description="Basic and acidic residues" evidence="1">
    <location>
        <begin position="602"/>
        <end position="620"/>
    </location>
</feature>
<accession>A0AAV9Q8J4</accession>
<gene>
    <name evidence="3" type="ORF">LTR25_005253</name>
</gene>
<dbReference type="InterPro" id="IPR013087">
    <property type="entry name" value="Znf_C2H2_type"/>
</dbReference>
<evidence type="ECO:0000313" key="3">
    <source>
        <dbReference type="EMBL" id="KAK5536579.1"/>
    </source>
</evidence>
<sequence length="620" mass="66457">MENWTADEARDLLGQYGGDIINDFAEPQWNETEDTMGSGYVYVDTLNTVCHEVSGHLALKVLTQFEDNNDISTESAFLTGPFFQSSFDNSWPRPNYQQADLARRIMAANGSAAGGSDRPEDGQAPSVGQGSIKIEAYPDPSFLRAHNAGTRQSSYGIGTGVSTGNPDTMGHQNGQNALRHTIERNEPLPKTTGYGAPIPHAAGLGMRPTAPSTVETGTYMSVGFPPIPGYSEPTGDLPFGDMSIGPKIEKTSGHAGANTNGGQYPGASLDQIAGNAARAVAGGPDAGAHDNMVGNNAATVAVGAGASVDTGGASHASGQDNMPARRGRGRPRGSKRKEPSSGQQDNRPAARARTGTRTLTTPADSPVASAEQQDNNPAARARMTPIGPPVVSTEQQDNNPAARMTPTGPPVASDEHPDNKPAARAAPARMTPTGPPVASAEQQDMRPAAVAARNLAARAARMTSPNPPVTLPDGNVSHTASLGPPTHGRKTWAVFEMYDPFCCHICFHVFQDEQPLREHYWAKHREQEGILTKRDLYESYHYAKCTNMKTLGWYKYQGIDTTYTGGDPKMMELRRIMRVIFRPTDPDYLKEVYKDQPMTSTEAKKAKEKEAADKEATNKE</sequence>
<dbReference type="Proteomes" id="UP001345827">
    <property type="component" value="Unassembled WGS sequence"/>
</dbReference>
<feature type="region of interest" description="Disordered" evidence="1">
    <location>
        <begin position="246"/>
        <end position="266"/>
    </location>
</feature>
<organism evidence="3 4">
    <name type="scientific">Vermiconidia calcicola</name>
    <dbReference type="NCBI Taxonomy" id="1690605"/>
    <lineage>
        <taxon>Eukaryota</taxon>
        <taxon>Fungi</taxon>
        <taxon>Dikarya</taxon>
        <taxon>Ascomycota</taxon>
        <taxon>Pezizomycotina</taxon>
        <taxon>Dothideomycetes</taxon>
        <taxon>Dothideomycetidae</taxon>
        <taxon>Mycosphaerellales</taxon>
        <taxon>Extremaceae</taxon>
        <taxon>Vermiconidia</taxon>
    </lineage>
</organism>
<feature type="domain" description="C2H2-type" evidence="2">
    <location>
        <begin position="502"/>
        <end position="524"/>
    </location>
</feature>
<dbReference type="PROSITE" id="PS00028">
    <property type="entry name" value="ZINC_FINGER_C2H2_1"/>
    <property type="match status" value="1"/>
</dbReference>